<keyword evidence="12" id="KW-1185">Reference proteome</keyword>
<evidence type="ECO:0000256" key="1">
    <source>
        <dbReference type="ARBA" id="ARBA00004141"/>
    </source>
</evidence>
<evidence type="ECO:0000256" key="2">
    <source>
        <dbReference type="ARBA" id="ARBA00022448"/>
    </source>
</evidence>
<dbReference type="RefSeq" id="WP_133363769.1">
    <property type="nucleotide sequence ID" value="NZ_CP037940.1"/>
</dbReference>
<keyword evidence="5" id="KW-0406">Ion transport</keyword>
<feature type="transmembrane region" description="Helical" evidence="9">
    <location>
        <begin position="77"/>
        <end position="101"/>
    </location>
</feature>
<accession>A0A4P6YV81</accession>
<evidence type="ECO:0000259" key="10">
    <source>
        <dbReference type="Pfam" id="PF07885"/>
    </source>
</evidence>
<dbReference type="OrthoDB" id="9810759at2"/>
<dbReference type="InterPro" id="IPR028325">
    <property type="entry name" value="VG_K_chnl"/>
</dbReference>
<keyword evidence="3 9" id="KW-0812">Transmembrane</keyword>
<keyword evidence="8" id="KW-0175">Coiled coil</keyword>
<dbReference type="GO" id="GO:0001508">
    <property type="term" value="P:action potential"/>
    <property type="evidence" value="ECO:0007669"/>
    <property type="project" value="TreeGrafter"/>
</dbReference>
<evidence type="ECO:0000256" key="8">
    <source>
        <dbReference type="SAM" id="Coils"/>
    </source>
</evidence>
<proteinExistence type="predicted"/>
<evidence type="ECO:0000256" key="3">
    <source>
        <dbReference type="ARBA" id="ARBA00022692"/>
    </source>
</evidence>
<dbReference type="Proteomes" id="UP000292886">
    <property type="component" value="Chromosome"/>
</dbReference>
<dbReference type="AlphaFoldDB" id="A0A4P6YV81"/>
<name>A0A4P6YV81_9LACO</name>
<keyword evidence="6 9" id="KW-0472">Membrane</keyword>
<feature type="transmembrane region" description="Helical" evidence="9">
    <location>
        <begin position="21"/>
        <end position="44"/>
    </location>
</feature>
<evidence type="ECO:0000256" key="9">
    <source>
        <dbReference type="SAM" id="Phobius"/>
    </source>
</evidence>
<dbReference type="GO" id="GO:0008076">
    <property type="term" value="C:voltage-gated potassium channel complex"/>
    <property type="evidence" value="ECO:0007669"/>
    <property type="project" value="InterPro"/>
</dbReference>
<dbReference type="InterPro" id="IPR013099">
    <property type="entry name" value="K_chnl_dom"/>
</dbReference>
<keyword evidence="2" id="KW-0813">Transport</keyword>
<feature type="domain" description="Potassium channel" evidence="10">
    <location>
        <begin position="29"/>
        <end position="101"/>
    </location>
</feature>
<dbReference type="EMBL" id="CP037940">
    <property type="protein sequence ID" value="QBO36692.1"/>
    <property type="molecule type" value="Genomic_DNA"/>
</dbReference>
<organism evidence="11 12">
    <name type="scientific">Periweissella cryptocerci</name>
    <dbReference type="NCBI Taxonomy" id="2506420"/>
    <lineage>
        <taxon>Bacteria</taxon>
        <taxon>Bacillati</taxon>
        <taxon>Bacillota</taxon>
        <taxon>Bacilli</taxon>
        <taxon>Lactobacillales</taxon>
        <taxon>Lactobacillaceae</taxon>
        <taxon>Periweissella</taxon>
    </lineage>
</organism>
<evidence type="ECO:0000313" key="11">
    <source>
        <dbReference type="EMBL" id="QBO36692.1"/>
    </source>
</evidence>
<evidence type="ECO:0000313" key="12">
    <source>
        <dbReference type="Proteomes" id="UP000292886"/>
    </source>
</evidence>
<dbReference type="KEGG" id="wei:EQG49_09580"/>
<comment type="subcellular location">
    <subcellularLocation>
        <location evidence="1">Membrane</location>
        <topology evidence="1">Multi-pass membrane protein</topology>
    </subcellularLocation>
</comment>
<evidence type="ECO:0000256" key="5">
    <source>
        <dbReference type="ARBA" id="ARBA00023065"/>
    </source>
</evidence>
<protein>
    <submittedName>
        <fullName evidence="11">Potassium channel protein</fullName>
    </submittedName>
</protein>
<evidence type="ECO:0000256" key="6">
    <source>
        <dbReference type="ARBA" id="ARBA00023136"/>
    </source>
</evidence>
<dbReference type="SUPFAM" id="SSF81324">
    <property type="entry name" value="Voltage-gated potassium channels"/>
    <property type="match status" value="1"/>
</dbReference>
<dbReference type="GO" id="GO:0005249">
    <property type="term" value="F:voltage-gated potassium channel activity"/>
    <property type="evidence" value="ECO:0007669"/>
    <property type="project" value="InterPro"/>
</dbReference>
<reference evidence="12" key="1">
    <citation type="submission" date="2019-03" db="EMBL/GenBank/DDBJ databases">
        <title>Weissella sp. 26KH-42 Genome sequencing.</title>
        <authorList>
            <person name="Heo J."/>
            <person name="Kim S.-J."/>
            <person name="Kim J.-S."/>
            <person name="Hong S.-B."/>
            <person name="Kwon S.-W."/>
        </authorList>
    </citation>
    <scope>NUCLEOTIDE SEQUENCE [LARGE SCALE GENOMIC DNA]</scope>
    <source>
        <strain evidence="12">26KH-42</strain>
    </source>
</reference>
<keyword evidence="7 11" id="KW-0407">Ion channel</keyword>
<dbReference type="PANTHER" id="PTHR11537:SF254">
    <property type="entry name" value="POTASSIUM VOLTAGE-GATED CHANNEL PROTEIN SHAB"/>
    <property type="match status" value="1"/>
</dbReference>
<dbReference type="Gene3D" id="1.10.287.70">
    <property type="match status" value="1"/>
</dbReference>
<evidence type="ECO:0000256" key="4">
    <source>
        <dbReference type="ARBA" id="ARBA00022989"/>
    </source>
</evidence>
<gene>
    <name evidence="11" type="ORF">EQG49_09580</name>
</gene>
<dbReference type="PANTHER" id="PTHR11537">
    <property type="entry name" value="VOLTAGE-GATED POTASSIUM CHANNEL"/>
    <property type="match status" value="1"/>
</dbReference>
<dbReference type="Pfam" id="PF07885">
    <property type="entry name" value="Ion_trans_2"/>
    <property type="match status" value="1"/>
</dbReference>
<sequence length="156" mass="18119">MNKKEKLIFWQQRMSRFFNHSGLYYLLIVAVILLLSTSVIFSFVEGVGFWDAMWWAIETTTTVGYGDIYPHTVLGRIVAVILMFLGIGIIGVLTSTITNWYRASKAHFEKLESIETEIKELREQLSEHEETKQLLQNLVSELRKNKNNDTKKDETD</sequence>
<evidence type="ECO:0000256" key="7">
    <source>
        <dbReference type="ARBA" id="ARBA00023303"/>
    </source>
</evidence>
<keyword evidence="4 9" id="KW-1133">Transmembrane helix</keyword>
<feature type="coiled-coil region" evidence="8">
    <location>
        <begin position="104"/>
        <end position="148"/>
    </location>
</feature>